<feature type="transmembrane region" description="Helical" evidence="7">
    <location>
        <begin position="207"/>
        <end position="232"/>
    </location>
</feature>
<evidence type="ECO:0000256" key="3">
    <source>
        <dbReference type="ARBA" id="ARBA00022475"/>
    </source>
</evidence>
<feature type="transmembrane region" description="Helical" evidence="7">
    <location>
        <begin position="270"/>
        <end position="291"/>
    </location>
</feature>
<feature type="transmembrane region" description="Helical" evidence="7">
    <location>
        <begin position="154"/>
        <end position="170"/>
    </location>
</feature>
<dbReference type="OrthoDB" id="3238001at2"/>
<dbReference type="GeneID" id="97673136"/>
<dbReference type="PANTHER" id="PTHR36838:SF1">
    <property type="entry name" value="SLR1864 PROTEIN"/>
    <property type="match status" value="1"/>
</dbReference>
<protein>
    <submittedName>
        <fullName evidence="8">Auxin efflux carrier</fullName>
    </submittedName>
</protein>
<evidence type="ECO:0000313" key="9">
    <source>
        <dbReference type="Proteomes" id="UP000049983"/>
    </source>
</evidence>
<dbReference type="AlphaFoldDB" id="A0A0M7AWZ4"/>
<dbReference type="RefSeq" id="WP_055121018.1">
    <property type="nucleotide sequence ID" value="NZ_CXWA01000012.1"/>
</dbReference>
<evidence type="ECO:0000256" key="5">
    <source>
        <dbReference type="ARBA" id="ARBA00022989"/>
    </source>
</evidence>
<keyword evidence="6 7" id="KW-0472">Membrane</keyword>
<feature type="transmembrane region" description="Helical" evidence="7">
    <location>
        <begin position="6"/>
        <end position="22"/>
    </location>
</feature>
<keyword evidence="4 7" id="KW-0812">Transmembrane</keyword>
<comment type="subcellular location">
    <subcellularLocation>
        <location evidence="1">Membrane</location>
        <topology evidence="1">Multi-pass membrane protein</topology>
    </subcellularLocation>
</comment>
<evidence type="ECO:0000256" key="7">
    <source>
        <dbReference type="SAM" id="Phobius"/>
    </source>
</evidence>
<dbReference type="GO" id="GO:0055085">
    <property type="term" value="P:transmembrane transport"/>
    <property type="evidence" value="ECO:0007669"/>
    <property type="project" value="InterPro"/>
</dbReference>
<evidence type="ECO:0000256" key="6">
    <source>
        <dbReference type="ARBA" id="ARBA00023136"/>
    </source>
</evidence>
<evidence type="ECO:0000256" key="2">
    <source>
        <dbReference type="ARBA" id="ARBA00022448"/>
    </source>
</evidence>
<feature type="transmembrane region" description="Helical" evidence="7">
    <location>
        <begin position="182"/>
        <end position="200"/>
    </location>
</feature>
<organism evidence="8 9">
    <name type="scientific">Roseibium album</name>
    <dbReference type="NCBI Taxonomy" id="311410"/>
    <lineage>
        <taxon>Bacteria</taxon>
        <taxon>Pseudomonadati</taxon>
        <taxon>Pseudomonadota</taxon>
        <taxon>Alphaproteobacteria</taxon>
        <taxon>Hyphomicrobiales</taxon>
        <taxon>Stappiaceae</taxon>
        <taxon>Roseibium</taxon>
    </lineage>
</organism>
<name>A0A0M7AWZ4_9HYPH</name>
<dbReference type="GO" id="GO:0016020">
    <property type="term" value="C:membrane"/>
    <property type="evidence" value="ECO:0007669"/>
    <property type="project" value="UniProtKB-SubCell"/>
</dbReference>
<feature type="transmembrane region" description="Helical" evidence="7">
    <location>
        <begin position="64"/>
        <end position="85"/>
    </location>
</feature>
<dbReference type="InterPro" id="IPR004776">
    <property type="entry name" value="Mem_transp_PIN-like"/>
</dbReference>
<evidence type="ECO:0000313" key="8">
    <source>
        <dbReference type="EMBL" id="CTQ78886.1"/>
    </source>
</evidence>
<feature type="transmembrane region" description="Helical" evidence="7">
    <location>
        <begin position="238"/>
        <end position="258"/>
    </location>
</feature>
<dbReference type="Pfam" id="PF03547">
    <property type="entry name" value="Mem_trans"/>
    <property type="match status" value="2"/>
</dbReference>
<feature type="transmembrane region" description="Helical" evidence="7">
    <location>
        <begin position="97"/>
        <end position="114"/>
    </location>
</feature>
<evidence type="ECO:0000256" key="4">
    <source>
        <dbReference type="ARBA" id="ARBA00022692"/>
    </source>
</evidence>
<evidence type="ECO:0000256" key="1">
    <source>
        <dbReference type="ARBA" id="ARBA00004141"/>
    </source>
</evidence>
<dbReference type="PANTHER" id="PTHR36838">
    <property type="entry name" value="AUXIN EFFLUX CARRIER FAMILY PROTEIN"/>
    <property type="match status" value="1"/>
</dbReference>
<keyword evidence="5 7" id="KW-1133">Transmembrane helix</keyword>
<sequence>MTGELVGVIAPILLMAAIGYWIQKAGPNLETKSMSMLVMMVGTPALVFSSLTSTDLPEEVLFQMSFGAICTSIVAGFLATVFLIVSGFNLRSFLPSLTMPNSGNIGLPVVLLAFGEEGLAIGVAFFFVIAILQYTVMPIVTAGTFSLTRTLKEPLVWSVTAVLLVKATGIDPPEVVSETTRLLGGMMIPVMVILLGAAIARLQVGDIGTAILLASARLVIGIVAGLATIALLDAKGTVAGSMFLMAAMPSAIVTYVFAERYGRDPEKVAGLIVASTLMTFAALPALLWAGLSIANQNLPIGKILSALISGL</sequence>
<dbReference type="EMBL" id="CXWC01000016">
    <property type="protein sequence ID" value="CTQ78886.1"/>
    <property type="molecule type" value="Genomic_DNA"/>
</dbReference>
<proteinExistence type="predicted"/>
<keyword evidence="2" id="KW-0813">Transport</keyword>
<feature type="transmembrane region" description="Helical" evidence="7">
    <location>
        <begin position="34"/>
        <end position="52"/>
    </location>
</feature>
<reference evidence="9" key="1">
    <citation type="submission" date="2015-07" db="EMBL/GenBank/DDBJ databases">
        <authorList>
            <person name="Rodrigo-Torres Lidia"/>
            <person name="Arahal R.David."/>
        </authorList>
    </citation>
    <scope>NUCLEOTIDE SEQUENCE [LARGE SCALE GENOMIC DNA]</scope>
    <source>
        <strain evidence="9">CECT 5096</strain>
    </source>
</reference>
<keyword evidence="9" id="KW-1185">Reference proteome</keyword>
<feature type="transmembrane region" description="Helical" evidence="7">
    <location>
        <begin position="120"/>
        <end position="142"/>
    </location>
</feature>
<gene>
    <name evidence="8" type="ORF">LA5096_05901</name>
</gene>
<dbReference type="Proteomes" id="UP000049983">
    <property type="component" value="Unassembled WGS sequence"/>
</dbReference>
<keyword evidence="3" id="KW-1003">Cell membrane</keyword>
<accession>A0A0M7AWZ4</accession>
<dbReference type="STRING" id="311410.LA5095_05547"/>